<gene>
    <name evidence="1" type="ORF">SAMN05421760_103302</name>
</gene>
<name>A0A1N7L7Z9_9GAMM</name>
<protein>
    <recommendedName>
        <fullName evidence="3">SET domain-containing protein</fullName>
    </recommendedName>
</protein>
<sequence length="330" mass="37825">MNFSEILEEFRTLGGTANNIELRKGIYGHGIYPLDVNKAIKIVTPPELLISPNLLYLDRSNQLKVKAKTDLNPKLIDFFEKYQRFFGWGNGAITELDDYHRELCRLPKIMQQYLVLFGWDYPDFDKKKPKDYLNEYFISRQIRIENESKIMPIIDLINHSSAGIAYTADNGVSVEGMFKSEVLTRYHGSFDAFHFYKNYRIAVPSNIVLSCDVKINVPNVGSININRFDSIVDKVSDVIIPNIFKKDGEIRMSFVPLANKNKNAPSKQIFVEQIQKFNVPESTAYQIFDGLIEHNKQALTKLLDECMKSNSKIARELQVIALNQLALISA</sequence>
<dbReference type="RefSeq" id="WP_054340637.1">
    <property type="nucleotide sequence ID" value="NZ_FTOE01000003.1"/>
</dbReference>
<reference evidence="2" key="1">
    <citation type="submission" date="2017-01" db="EMBL/GenBank/DDBJ databases">
        <authorList>
            <person name="Varghese N."/>
            <person name="Submissions S."/>
        </authorList>
    </citation>
    <scope>NUCLEOTIDE SEQUENCE [LARGE SCALE GENOMIC DNA]</scope>
    <source>
        <strain evidence="2">DSM 22306</strain>
    </source>
</reference>
<organism evidence="1 2">
    <name type="scientific">Neptunomonas antarctica</name>
    <dbReference type="NCBI Taxonomy" id="619304"/>
    <lineage>
        <taxon>Bacteria</taxon>
        <taxon>Pseudomonadati</taxon>
        <taxon>Pseudomonadota</taxon>
        <taxon>Gammaproteobacteria</taxon>
        <taxon>Oceanospirillales</taxon>
        <taxon>Oceanospirillaceae</taxon>
        <taxon>Neptunomonas</taxon>
    </lineage>
</organism>
<dbReference type="Proteomes" id="UP000185999">
    <property type="component" value="Unassembled WGS sequence"/>
</dbReference>
<evidence type="ECO:0000313" key="2">
    <source>
        <dbReference type="Proteomes" id="UP000185999"/>
    </source>
</evidence>
<proteinExistence type="predicted"/>
<evidence type="ECO:0008006" key="3">
    <source>
        <dbReference type="Google" id="ProtNLM"/>
    </source>
</evidence>
<accession>A0A1N7L7Z9</accession>
<dbReference type="EMBL" id="FTOE01000003">
    <property type="protein sequence ID" value="SIS69937.1"/>
    <property type="molecule type" value="Genomic_DNA"/>
</dbReference>
<dbReference type="AlphaFoldDB" id="A0A1N7L7Z9"/>
<evidence type="ECO:0000313" key="1">
    <source>
        <dbReference type="EMBL" id="SIS69937.1"/>
    </source>
</evidence>
<keyword evidence="2" id="KW-1185">Reference proteome</keyword>